<comment type="caution">
    <text evidence="3">The sequence shown here is derived from an EMBL/GenBank/DDBJ whole genome shotgun (WGS) entry which is preliminary data.</text>
</comment>
<proteinExistence type="predicted"/>
<dbReference type="Proteomes" id="UP000646827">
    <property type="component" value="Unassembled WGS sequence"/>
</dbReference>
<keyword evidence="1" id="KW-0175">Coiled coil</keyword>
<accession>A0A8H7RQV5</accession>
<sequence>MDKTLSDYDQSLEELERQREHLELVMKTMGQEWEESGAGIGWMQLQQTTSNSNESDIVIPNEQEQEEEVIVEKINDQKRNSEPFEKETLLQESIQTSSSSSNEQCVDELRDRYPPTPISPETQQNKNLDNGLHVIIEPKEQSKSTHESSLHLLMQQATPSSSNGPSADYLQSLLNVNEALLAQSLTDSTPPSSNHSQDYQLLQESNNNNNNNNTTTTTTTTITTTKEELPFMNKFPIDNATTSILSPPITPEESYSTIRASCLSRKNSLIKSTVRPSTSSSSSSSASFQQYP</sequence>
<feature type="compositionally biased region" description="Low complexity" evidence="2">
    <location>
        <begin position="277"/>
        <end position="292"/>
    </location>
</feature>
<feature type="region of interest" description="Disordered" evidence="2">
    <location>
        <begin position="269"/>
        <end position="292"/>
    </location>
</feature>
<evidence type="ECO:0000313" key="4">
    <source>
        <dbReference type="Proteomes" id="UP000646827"/>
    </source>
</evidence>
<reference evidence="3 4" key="1">
    <citation type="submission" date="2020-12" db="EMBL/GenBank/DDBJ databases">
        <title>Metabolic potential, ecology and presence of endohyphal bacteria is reflected in genomic diversity of Mucoromycotina.</title>
        <authorList>
            <person name="Muszewska A."/>
            <person name="Okrasinska A."/>
            <person name="Steczkiewicz K."/>
            <person name="Drgas O."/>
            <person name="Orlowska M."/>
            <person name="Perlinska-Lenart U."/>
            <person name="Aleksandrzak-Piekarczyk T."/>
            <person name="Szatraj K."/>
            <person name="Zielenkiewicz U."/>
            <person name="Pilsyk S."/>
            <person name="Malc E."/>
            <person name="Mieczkowski P."/>
            <person name="Kruszewska J.S."/>
            <person name="Biernat P."/>
            <person name="Pawlowska J."/>
        </authorList>
    </citation>
    <scope>NUCLEOTIDE SEQUENCE [LARGE SCALE GENOMIC DNA]</scope>
    <source>
        <strain evidence="3 4">CBS 142.35</strain>
    </source>
</reference>
<feature type="compositionally biased region" description="Polar residues" evidence="2">
    <location>
        <begin position="119"/>
        <end position="128"/>
    </location>
</feature>
<feature type="compositionally biased region" description="Basic and acidic residues" evidence="2">
    <location>
        <begin position="76"/>
        <end position="89"/>
    </location>
</feature>
<name>A0A8H7RQV5_9FUNG</name>
<gene>
    <name evidence="3" type="ORF">INT45_013469</name>
</gene>
<organism evidence="3 4">
    <name type="scientific">Circinella minor</name>
    <dbReference type="NCBI Taxonomy" id="1195481"/>
    <lineage>
        <taxon>Eukaryota</taxon>
        <taxon>Fungi</taxon>
        <taxon>Fungi incertae sedis</taxon>
        <taxon>Mucoromycota</taxon>
        <taxon>Mucoromycotina</taxon>
        <taxon>Mucoromycetes</taxon>
        <taxon>Mucorales</taxon>
        <taxon>Lichtheimiaceae</taxon>
        <taxon>Circinella</taxon>
    </lineage>
</organism>
<evidence type="ECO:0000256" key="1">
    <source>
        <dbReference type="SAM" id="Coils"/>
    </source>
</evidence>
<dbReference type="AlphaFoldDB" id="A0A8H7RQV5"/>
<dbReference type="EMBL" id="JAEPRB010000553">
    <property type="protein sequence ID" value="KAG2215025.1"/>
    <property type="molecule type" value="Genomic_DNA"/>
</dbReference>
<feature type="region of interest" description="Disordered" evidence="2">
    <location>
        <begin position="76"/>
        <end position="129"/>
    </location>
</feature>
<feature type="coiled-coil region" evidence="1">
    <location>
        <begin position="5"/>
        <end position="32"/>
    </location>
</feature>
<protein>
    <submittedName>
        <fullName evidence="3">Uncharacterized protein</fullName>
    </submittedName>
</protein>
<evidence type="ECO:0000256" key="2">
    <source>
        <dbReference type="SAM" id="MobiDB-lite"/>
    </source>
</evidence>
<evidence type="ECO:0000313" key="3">
    <source>
        <dbReference type="EMBL" id="KAG2215025.1"/>
    </source>
</evidence>
<keyword evidence="4" id="KW-1185">Reference proteome</keyword>
<dbReference type="OrthoDB" id="2280493at2759"/>